<dbReference type="Pfam" id="PF02615">
    <property type="entry name" value="Ldh_2"/>
    <property type="match status" value="1"/>
</dbReference>
<sequence>MVRISAREMTATYQRILQKYGFSPEKAMTTAQLFTDNALDGIYTHSVNRFPKFIQYVREGHVKPGMESVRKSSSGCVEQWDGQSGVGVLNALQCTDRALALAQQHGMGCVALARTNHWMRGGAYGWKAAKAGFAFIGWTNTIANTPAWGAVDGKLGNNPLVMAVPHEGEAIVLDMAMSQYSYGSMELYKLKGERLPVAGGYDSNGKLSDDPEAIMKSRRTLPVGYWKGSGLSLLLDIFATILSGGLSVSEITKLPAECNLSQVFIAVNLSALSHHQTIPALIHQIIDDYHQSVPEPPLKKVRFPGEKILQTRAENNEKGVPVLKQVWEETLAL</sequence>
<protein>
    <submittedName>
        <fullName evidence="2">3-dehydro-L-gulonate 2-dehydrogenase</fullName>
        <ecNumber evidence="2">1.1.1.130</ecNumber>
    </submittedName>
</protein>
<dbReference type="NCBIfam" id="NF009750">
    <property type="entry name" value="PRK13260.1"/>
    <property type="match status" value="1"/>
</dbReference>
<dbReference type="PANTHER" id="PTHR11091">
    <property type="entry name" value="OXIDOREDUCTASE-RELATED"/>
    <property type="match status" value="1"/>
</dbReference>
<dbReference type="InterPro" id="IPR036111">
    <property type="entry name" value="Mal/L-sulfo/L-lacto_DH-like_sf"/>
</dbReference>
<comment type="caution">
    <text evidence="2">The sequence shown here is derived from an EMBL/GenBank/DDBJ whole genome shotgun (WGS) entry which is preliminary data.</text>
</comment>
<dbReference type="EC" id="1.1.1.130" evidence="2"/>
<dbReference type="SUPFAM" id="SSF89733">
    <property type="entry name" value="L-sulfolactate dehydrogenase-like"/>
    <property type="match status" value="1"/>
</dbReference>
<dbReference type="Proteomes" id="UP001319200">
    <property type="component" value="Unassembled WGS sequence"/>
</dbReference>
<dbReference type="Gene3D" id="1.10.1530.10">
    <property type="match status" value="1"/>
</dbReference>
<evidence type="ECO:0000256" key="1">
    <source>
        <dbReference type="ARBA" id="ARBA00023002"/>
    </source>
</evidence>
<name>A0AAP2GJC5_9BACT</name>
<dbReference type="EMBL" id="JAHESF010000011">
    <property type="protein sequence ID" value="MBT1697869.1"/>
    <property type="molecule type" value="Genomic_DNA"/>
</dbReference>
<evidence type="ECO:0000313" key="2">
    <source>
        <dbReference type="EMBL" id="MBT1697869.1"/>
    </source>
</evidence>
<reference evidence="2 3" key="1">
    <citation type="submission" date="2021-05" db="EMBL/GenBank/DDBJ databases">
        <title>A Polyphasic approach of four new species of the genus Ohtaekwangia: Ohtaekwangia histidinii sp. nov., Ohtaekwangia cretensis sp. nov., Ohtaekwangia indiensis sp. nov., Ohtaekwangia reichenbachii sp. nov. from diverse environment.</title>
        <authorList>
            <person name="Octaviana S."/>
        </authorList>
    </citation>
    <scope>NUCLEOTIDE SEQUENCE [LARGE SCALE GENOMIC DNA]</scope>
    <source>
        <strain evidence="2 3">PWU4</strain>
    </source>
</reference>
<dbReference type="GO" id="GO:0047559">
    <property type="term" value="F:3-dehydro-L-gulonate 2-dehydrogenase activity"/>
    <property type="evidence" value="ECO:0007669"/>
    <property type="project" value="UniProtKB-EC"/>
</dbReference>
<evidence type="ECO:0000313" key="3">
    <source>
        <dbReference type="Proteomes" id="UP001319200"/>
    </source>
</evidence>
<dbReference type="AlphaFoldDB" id="A0AAP2GJC5"/>
<dbReference type="InterPro" id="IPR003767">
    <property type="entry name" value="Malate/L-lactate_DH-like"/>
</dbReference>
<organism evidence="2 3">
    <name type="scientific">Chryseosolibacter histidini</name>
    <dbReference type="NCBI Taxonomy" id="2782349"/>
    <lineage>
        <taxon>Bacteria</taxon>
        <taxon>Pseudomonadati</taxon>
        <taxon>Bacteroidota</taxon>
        <taxon>Cytophagia</taxon>
        <taxon>Cytophagales</taxon>
        <taxon>Chryseotaleaceae</taxon>
        <taxon>Chryseosolibacter</taxon>
    </lineage>
</organism>
<dbReference type="PANTHER" id="PTHR11091:SF3">
    <property type="entry name" value="2,3-DIKETO-L-GULONATE REDUCTASE"/>
    <property type="match status" value="1"/>
</dbReference>
<accession>A0AAP2GJC5</accession>
<keyword evidence="3" id="KW-1185">Reference proteome</keyword>
<gene>
    <name evidence="2" type="primary">yiaK</name>
    <name evidence="2" type="ORF">KK083_13330</name>
</gene>
<proteinExistence type="predicted"/>
<keyword evidence="1 2" id="KW-0560">Oxidoreductase</keyword>
<dbReference type="InterPro" id="IPR043144">
    <property type="entry name" value="Mal/L-sulf/L-lact_DH-like_ah"/>
</dbReference>
<dbReference type="InterPro" id="IPR043143">
    <property type="entry name" value="Mal/L-sulf/L-lact_DH-like_NADP"/>
</dbReference>
<dbReference type="Gene3D" id="3.30.1370.60">
    <property type="entry name" value="Hypothetical oxidoreductase yiak, domain 2"/>
    <property type="match status" value="1"/>
</dbReference>